<dbReference type="EMBL" id="CM023483">
    <property type="protein sequence ID" value="KAH6935347.1"/>
    <property type="molecule type" value="Genomic_DNA"/>
</dbReference>
<protein>
    <submittedName>
        <fullName evidence="1">Uncharacterized protein</fullName>
    </submittedName>
</protein>
<comment type="caution">
    <text evidence="1">The sequence shown here is derived from an EMBL/GenBank/DDBJ whole genome shotgun (WGS) entry which is preliminary data.</text>
</comment>
<evidence type="ECO:0000313" key="1">
    <source>
        <dbReference type="EMBL" id="KAH6935347.1"/>
    </source>
</evidence>
<sequence length="244" mass="26800">MFPARQEVGTAAAAAAFQYAAATCYPTSCSPPPQYAGFGPAVHGGLVDAVDWTGAGGGGYRYDDWAALQQQQQQQPTPQSLYGGYAVVPEPPTTSPDSGLAPSDLSGGTPSPGLAQPQPVSRPAPARSPYEWMMKPSYQVQPNPGKTRTKDKYRVVYSDHQRLELEKEFHYSRYITIRRKAELAQMLGLSERQVKIWFQNRRAKDRKQAKKQEEMLHRELVKAEPVTATLPPFSAAVAPTDGYS</sequence>
<dbReference type="Proteomes" id="UP000821845">
    <property type="component" value="Chromosome 3"/>
</dbReference>
<name>A0ACB7SQF2_HYAAI</name>
<gene>
    <name evidence="1" type="ORF">HPB50_005229</name>
</gene>
<evidence type="ECO:0000313" key="2">
    <source>
        <dbReference type="Proteomes" id="UP000821845"/>
    </source>
</evidence>
<accession>A0ACB7SQF2</accession>
<organism evidence="1 2">
    <name type="scientific">Hyalomma asiaticum</name>
    <name type="common">Tick</name>
    <dbReference type="NCBI Taxonomy" id="266040"/>
    <lineage>
        <taxon>Eukaryota</taxon>
        <taxon>Metazoa</taxon>
        <taxon>Ecdysozoa</taxon>
        <taxon>Arthropoda</taxon>
        <taxon>Chelicerata</taxon>
        <taxon>Arachnida</taxon>
        <taxon>Acari</taxon>
        <taxon>Parasitiformes</taxon>
        <taxon>Ixodida</taxon>
        <taxon>Ixodoidea</taxon>
        <taxon>Ixodidae</taxon>
        <taxon>Hyalomminae</taxon>
        <taxon>Hyalomma</taxon>
    </lineage>
</organism>
<proteinExistence type="predicted"/>
<reference evidence="1" key="1">
    <citation type="submission" date="2020-05" db="EMBL/GenBank/DDBJ databases">
        <title>Large-scale comparative analyses of tick genomes elucidate their genetic diversity and vector capacities.</title>
        <authorList>
            <person name="Jia N."/>
            <person name="Wang J."/>
            <person name="Shi W."/>
            <person name="Du L."/>
            <person name="Sun Y."/>
            <person name="Zhan W."/>
            <person name="Jiang J."/>
            <person name="Wang Q."/>
            <person name="Zhang B."/>
            <person name="Ji P."/>
            <person name="Sakyi L.B."/>
            <person name="Cui X."/>
            <person name="Yuan T."/>
            <person name="Jiang B."/>
            <person name="Yang W."/>
            <person name="Lam T.T.-Y."/>
            <person name="Chang Q."/>
            <person name="Ding S."/>
            <person name="Wang X."/>
            <person name="Zhu J."/>
            <person name="Ruan X."/>
            <person name="Zhao L."/>
            <person name="Wei J."/>
            <person name="Que T."/>
            <person name="Du C."/>
            <person name="Cheng J."/>
            <person name="Dai P."/>
            <person name="Han X."/>
            <person name="Huang E."/>
            <person name="Gao Y."/>
            <person name="Liu J."/>
            <person name="Shao H."/>
            <person name="Ye R."/>
            <person name="Li L."/>
            <person name="Wei W."/>
            <person name="Wang X."/>
            <person name="Wang C."/>
            <person name="Yang T."/>
            <person name="Huo Q."/>
            <person name="Li W."/>
            <person name="Guo W."/>
            <person name="Chen H."/>
            <person name="Zhou L."/>
            <person name="Ni X."/>
            <person name="Tian J."/>
            <person name="Zhou Y."/>
            <person name="Sheng Y."/>
            <person name="Liu T."/>
            <person name="Pan Y."/>
            <person name="Xia L."/>
            <person name="Li J."/>
            <person name="Zhao F."/>
            <person name="Cao W."/>
        </authorList>
    </citation>
    <scope>NUCLEOTIDE SEQUENCE</scope>
    <source>
        <strain evidence="1">Hyas-2018</strain>
    </source>
</reference>
<keyword evidence="2" id="KW-1185">Reference proteome</keyword>